<keyword evidence="2" id="KW-1133">Transmembrane helix</keyword>
<dbReference type="RefSeq" id="WP_192624773.1">
    <property type="nucleotide sequence ID" value="NZ_JADBGG010000038.1"/>
</dbReference>
<proteinExistence type="predicted"/>
<evidence type="ECO:0008006" key="5">
    <source>
        <dbReference type="Google" id="ProtNLM"/>
    </source>
</evidence>
<protein>
    <recommendedName>
        <fullName evidence="5">Chemotaxis methyl-accepting receptor HlyB-like 4HB MCP domain-containing protein</fullName>
    </recommendedName>
</protein>
<accession>A0ABR9H8W5</accession>
<dbReference type="EMBL" id="JADBGG010000038">
    <property type="protein sequence ID" value="MBE1426932.1"/>
    <property type="molecule type" value="Genomic_DNA"/>
</dbReference>
<evidence type="ECO:0000313" key="3">
    <source>
        <dbReference type="EMBL" id="MBE1426932.1"/>
    </source>
</evidence>
<comment type="caution">
    <text evidence="3">The sequence shown here is derived from an EMBL/GenBank/DDBJ whole genome shotgun (WGS) entry which is preliminary data.</text>
</comment>
<gene>
    <name evidence="3" type="ORF">H4684_003616</name>
</gene>
<organism evidence="3 4">
    <name type="scientific">Desulfomicrobium macestii</name>
    <dbReference type="NCBI Taxonomy" id="90731"/>
    <lineage>
        <taxon>Bacteria</taxon>
        <taxon>Pseudomonadati</taxon>
        <taxon>Thermodesulfobacteriota</taxon>
        <taxon>Desulfovibrionia</taxon>
        <taxon>Desulfovibrionales</taxon>
        <taxon>Desulfomicrobiaceae</taxon>
        <taxon>Desulfomicrobium</taxon>
    </lineage>
</organism>
<feature type="coiled-coil region" evidence="1">
    <location>
        <begin position="65"/>
        <end position="92"/>
    </location>
</feature>
<sequence>MNQSQSKYLKHIITNPVFNSSGIVKKIMIFFAAMSFVCLALIVTLGILAFNFVSSASVNLKDMDLQTFESVIANKTVELDSLQQEKYRLLREELARPGLAEAERGAIKQNLLALLSPNQTAQIEAWKGQAVTKAKEFAGLPSDMIDWLERFGLPVHEIINRLNSFMILFGLDASNKSG</sequence>
<evidence type="ECO:0000313" key="4">
    <source>
        <dbReference type="Proteomes" id="UP000639010"/>
    </source>
</evidence>
<keyword evidence="2" id="KW-0472">Membrane</keyword>
<dbReference type="Proteomes" id="UP000639010">
    <property type="component" value="Unassembled WGS sequence"/>
</dbReference>
<keyword evidence="4" id="KW-1185">Reference proteome</keyword>
<keyword evidence="2" id="KW-0812">Transmembrane</keyword>
<feature type="transmembrane region" description="Helical" evidence="2">
    <location>
        <begin position="27"/>
        <end position="53"/>
    </location>
</feature>
<reference evidence="3 4" key="1">
    <citation type="submission" date="2020-10" db="EMBL/GenBank/DDBJ databases">
        <title>Genomic Encyclopedia of Type Strains, Phase IV (KMG-IV): sequencing the most valuable type-strain genomes for metagenomic binning, comparative biology and taxonomic classification.</title>
        <authorList>
            <person name="Goeker M."/>
        </authorList>
    </citation>
    <scope>NUCLEOTIDE SEQUENCE [LARGE SCALE GENOMIC DNA]</scope>
    <source>
        <strain evidence="3 4">DSM 4194</strain>
    </source>
</reference>
<name>A0ABR9H8W5_9BACT</name>
<evidence type="ECO:0000256" key="2">
    <source>
        <dbReference type="SAM" id="Phobius"/>
    </source>
</evidence>
<evidence type="ECO:0000256" key="1">
    <source>
        <dbReference type="SAM" id="Coils"/>
    </source>
</evidence>
<keyword evidence="1" id="KW-0175">Coiled coil</keyword>